<dbReference type="NCBIfam" id="NF041414">
    <property type="entry name" value="ArsI_CadI_VOC"/>
    <property type="match status" value="1"/>
</dbReference>
<feature type="domain" description="VOC" evidence="1">
    <location>
        <begin position="2"/>
        <end position="116"/>
    </location>
</feature>
<name>A0A1U9UVK2_CUPNE</name>
<dbReference type="PANTHER" id="PTHR41294:SF1">
    <property type="entry name" value="CADMIUM-INDUCED PROTEIN CADI"/>
    <property type="match status" value="1"/>
</dbReference>
<dbReference type="InterPro" id="IPR004360">
    <property type="entry name" value="Glyas_Fos-R_dOase_dom"/>
</dbReference>
<dbReference type="GO" id="GO:0051213">
    <property type="term" value="F:dioxygenase activity"/>
    <property type="evidence" value="ECO:0007669"/>
    <property type="project" value="UniProtKB-KW"/>
</dbReference>
<evidence type="ECO:0000259" key="1">
    <source>
        <dbReference type="PROSITE" id="PS51819"/>
    </source>
</evidence>
<dbReference type="EMBL" id="CP017758">
    <property type="protein sequence ID" value="AQV96457.1"/>
    <property type="molecule type" value="Genomic_DNA"/>
</dbReference>
<dbReference type="PANTHER" id="PTHR41294">
    <property type="entry name" value="CADMIUM-INDUCED PROTEIN CADI"/>
    <property type="match status" value="1"/>
</dbReference>
<evidence type="ECO:0000313" key="2">
    <source>
        <dbReference type="EMBL" id="AQV96457.1"/>
    </source>
</evidence>
<dbReference type="Proteomes" id="UP000189627">
    <property type="component" value="Chromosome 2"/>
</dbReference>
<proteinExistence type="predicted"/>
<dbReference type="RefSeq" id="WP_078198925.1">
    <property type="nucleotide sequence ID" value="NZ_CP017758.1"/>
</dbReference>
<dbReference type="AlphaFoldDB" id="A0A1U9UVK2"/>
<dbReference type="InterPro" id="IPR029068">
    <property type="entry name" value="Glyas_Bleomycin-R_OHBP_Dase"/>
</dbReference>
<dbReference type="PROSITE" id="PS51819">
    <property type="entry name" value="VOC"/>
    <property type="match status" value="1"/>
</dbReference>
<keyword evidence="2" id="KW-0223">Dioxygenase</keyword>
<dbReference type="Pfam" id="PF00903">
    <property type="entry name" value="Glyoxalase"/>
    <property type="match status" value="1"/>
</dbReference>
<keyword evidence="2" id="KW-0560">Oxidoreductase</keyword>
<dbReference type="SUPFAM" id="SSF54593">
    <property type="entry name" value="Glyoxalase/Bleomycin resistance protein/Dihydroxybiphenyl dioxygenase"/>
    <property type="match status" value="1"/>
</dbReference>
<reference evidence="3" key="1">
    <citation type="submission" date="2017-02" db="EMBL/GenBank/DDBJ databases">
        <title>Complete genome sequence of Cupriavidus necator strain NH9, a 3-chlorobenzoate degrader.</title>
        <authorList>
            <person name="Moriuchi R."/>
            <person name="Dohra H."/>
            <person name="Ogawa N."/>
        </authorList>
    </citation>
    <scope>NUCLEOTIDE SEQUENCE [LARGE SCALE GENOMIC DNA]</scope>
    <source>
        <strain evidence="3">NH9</strain>
    </source>
</reference>
<dbReference type="KEGG" id="cuh:BJN34_21555"/>
<dbReference type="InterPro" id="IPR037523">
    <property type="entry name" value="VOC_core"/>
</dbReference>
<dbReference type="Gene3D" id="3.10.180.10">
    <property type="entry name" value="2,3-Dihydroxybiphenyl 1,2-Dioxygenase, domain 1"/>
    <property type="match status" value="1"/>
</dbReference>
<organism evidence="2 3">
    <name type="scientific">Cupriavidus necator</name>
    <name type="common">Alcaligenes eutrophus</name>
    <name type="synonym">Ralstonia eutropha</name>
    <dbReference type="NCBI Taxonomy" id="106590"/>
    <lineage>
        <taxon>Bacteria</taxon>
        <taxon>Pseudomonadati</taxon>
        <taxon>Pseudomonadota</taxon>
        <taxon>Betaproteobacteria</taxon>
        <taxon>Burkholderiales</taxon>
        <taxon>Burkholderiaceae</taxon>
        <taxon>Cupriavidus</taxon>
    </lineage>
</organism>
<sequence>MKRLHVHVSVDNLAESIRFYSALFASEPTVTKDDYAKWMLDDPRVNFAISMRGRKAGLDHLGVQVESDEELNEMQTRLANAELPMEAQIGTNCCYAKSDKYWTVDPQGIAWESYHTLDSIPTFGESRPEESASACCAPTPTTITFRSRNK</sequence>
<accession>A0A1U9UVK2</accession>
<evidence type="ECO:0000313" key="3">
    <source>
        <dbReference type="Proteomes" id="UP000189627"/>
    </source>
</evidence>
<dbReference type="InterPro" id="IPR049789">
    <property type="entry name" value="ArsI/CadI-like"/>
</dbReference>
<gene>
    <name evidence="2" type="ORF">BJN34_21555</name>
</gene>
<protein>
    <submittedName>
        <fullName evidence="2">Glyoxalase/bleomycin resistance/dioxygenase family protein</fullName>
    </submittedName>
</protein>
<dbReference type="InterPro" id="IPR052393">
    <property type="entry name" value="Cadmium-induced_rsp"/>
</dbReference>
<dbReference type="GO" id="GO:0046686">
    <property type="term" value="P:response to cadmium ion"/>
    <property type="evidence" value="ECO:0007669"/>
    <property type="project" value="TreeGrafter"/>
</dbReference>
<dbReference type="OrthoDB" id="9789608at2"/>